<dbReference type="EMBL" id="WBSM01000001">
    <property type="protein sequence ID" value="KAB8289234.1"/>
    <property type="molecule type" value="Genomic_DNA"/>
</dbReference>
<evidence type="ECO:0000313" key="1">
    <source>
        <dbReference type="EMBL" id="KAB8289234.1"/>
    </source>
</evidence>
<dbReference type="Proteomes" id="UP000469943">
    <property type="component" value="Unassembled WGS sequence"/>
</dbReference>
<protein>
    <submittedName>
        <fullName evidence="1">Uncharacterized protein</fullName>
    </submittedName>
</protein>
<accession>A0A6L4X347</accession>
<dbReference type="AlphaFoldDB" id="A0A6L4X347"/>
<reference evidence="2 3" key="1">
    <citation type="submission" date="2019-10" db="EMBL/GenBank/DDBJ databases">
        <title>Bifidobacterium from non-human primates.</title>
        <authorList>
            <person name="Modesto M."/>
        </authorList>
    </citation>
    <scope>NUCLEOTIDE SEQUENCE [LARGE SCALE GENOMIC DNA]</scope>
    <source>
        <strain evidence="2 3">TREM</strain>
    </source>
</reference>
<name>A0A6L4X347_9BIFI</name>
<dbReference type="RefSeq" id="WP_152357411.1">
    <property type="nucleotide sequence ID" value="NZ_WBSM01000001.1"/>
</dbReference>
<sequence length="98" mass="11049">MADISPNYALHCRTIDGNGRHLSPEDVSYAWRNQLFHQNRPSTDPLQITALGCDPSGRMIEMVAYDAGAYQDRHGHPLRVLYHANQATTKFLHEFGLA</sequence>
<comment type="caution">
    <text evidence="1">The sequence shown here is derived from an EMBL/GenBank/DDBJ whole genome shotgun (WGS) entry which is preliminary data.</text>
</comment>
<evidence type="ECO:0000313" key="3">
    <source>
        <dbReference type="Proteomes" id="UP000469943"/>
    </source>
</evidence>
<dbReference type="EMBL" id="WHZX01000001">
    <property type="protein sequence ID" value="NEG70940.1"/>
    <property type="molecule type" value="Genomic_DNA"/>
</dbReference>
<evidence type="ECO:0000313" key="4">
    <source>
        <dbReference type="Proteomes" id="UP000482084"/>
    </source>
</evidence>
<organism evidence="1 4">
    <name type="scientific">Bifidobacterium ramosum</name>
    <dbReference type="NCBI Taxonomy" id="1798158"/>
    <lineage>
        <taxon>Bacteria</taxon>
        <taxon>Bacillati</taxon>
        <taxon>Actinomycetota</taxon>
        <taxon>Actinomycetes</taxon>
        <taxon>Bifidobacteriales</taxon>
        <taxon>Bifidobacteriaceae</taxon>
        <taxon>Bifidobacterium</taxon>
    </lineage>
</organism>
<gene>
    <name evidence="1" type="ORF">DSM100688_0314</name>
    <name evidence="2" type="ORF">GFD24_01590</name>
</gene>
<evidence type="ECO:0000313" key="2">
    <source>
        <dbReference type="EMBL" id="NEG70940.1"/>
    </source>
</evidence>
<dbReference type="OrthoDB" id="3234005at2"/>
<reference evidence="1 4" key="2">
    <citation type="submission" date="2019-10" db="EMBL/GenBank/DDBJ databases">
        <title>Characterization of the phylogenetic diversity of two novel species belonging to the genus Bifidobacterium: Bifidobacterium cebidarum sp. nov. and Bifidobacterium leontopitheci sp. nov.</title>
        <authorList>
            <person name="Lugli G.A."/>
            <person name="Duranti S."/>
            <person name="Milani C."/>
            <person name="Turroni F."/>
            <person name="Ventura M."/>
        </authorList>
    </citation>
    <scope>NUCLEOTIDE SEQUENCE [LARGE SCALE GENOMIC DNA]</scope>
    <source>
        <strain evidence="1 4">DSM 100688</strain>
    </source>
</reference>
<dbReference type="Proteomes" id="UP000482084">
    <property type="component" value="Unassembled WGS sequence"/>
</dbReference>
<proteinExistence type="predicted"/>
<keyword evidence="4" id="KW-1185">Reference proteome</keyword>